<dbReference type="PANTHER" id="PTHR23150">
    <property type="entry name" value="SULFATASE MODIFYING FACTOR 1, 2"/>
    <property type="match status" value="1"/>
</dbReference>
<reference evidence="2 3" key="1">
    <citation type="submission" date="2019-08" db="EMBL/GenBank/DDBJ databases">
        <authorList>
            <person name="Dhanesh K."/>
            <person name="Kumar G."/>
            <person name="Sasikala C."/>
            <person name="Venkata Ramana C."/>
        </authorList>
    </citation>
    <scope>NUCLEOTIDE SEQUENCE [LARGE SCALE GENOMIC DNA]</scope>
    <source>
        <strain evidence="2 3">JC645</strain>
    </source>
</reference>
<dbReference type="Gene3D" id="3.90.1580.10">
    <property type="entry name" value="paralog of FGE (formylglycine-generating enzyme)"/>
    <property type="match status" value="1"/>
</dbReference>
<dbReference type="SUPFAM" id="SSF56436">
    <property type="entry name" value="C-type lectin-like"/>
    <property type="match status" value="1"/>
</dbReference>
<proteinExistence type="predicted"/>
<dbReference type="Pfam" id="PF03781">
    <property type="entry name" value="FGE-sulfatase"/>
    <property type="match status" value="1"/>
</dbReference>
<evidence type="ECO:0000313" key="2">
    <source>
        <dbReference type="EMBL" id="KAA5544680.1"/>
    </source>
</evidence>
<dbReference type="PANTHER" id="PTHR23150:SF19">
    <property type="entry name" value="FORMYLGLYCINE-GENERATING ENZYME"/>
    <property type="match status" value="1"/>
</dbReference>
<dbReference type="InterPro" id="IPR016187">
    <property type="entry name" value="CTDL_fold"/>
</dbReference>
<name>A0A5M6DE53_9BACT</name>
<protein>
    <submittedName>
        <fullName evidence="2">Formylglycine-generating enzyme family protein</fullName>
    </submittedName>
</protein>
<organism evidence="2 3">
    <name type="scientific">Roseiconus nitratireducens</name>
    <dbReference type="NCBI Taxonomy" id="2605748"/>
    <lineage>
        <taxon>Bacteria</taxon>
        <taxon>Pseudomonadati</taxon>
        <taxon>Planctomycetota</taxon>
        <taxon>Planctomycetia</taxon>
        <taxon>Pirellulales</taxon>
        <taxon>Pirellulaceae</taxon>
        <taxon>Roseiconus</taxon>
    </lineage>
</organism>
<evidence type="ECO:0000313" key="3">
    <source>
        <dbReference type="Proteomes" id="UP000324479"/>
    </source>
</evidence>
<gene>
    <name evidence="2" type="ORF">FYK55_08775</name>
</gene>
<dbReference type="EMBL" id="VWOX01000004">
    <property type="protein sequence ID" value="KAA5544680.1"/>
    <property type="molecule type" value="Genomic_DNA"/>
</dbReference>
<keyword evidence="3" id="KW-1185">Reference proteome</keyword>
<dbReference type="InterPro" id="IPR005532">
    <property type="entry name" value="SUMF_dom"/>
</dbReference>
<accession>A0A5M6DE53</accession>
<dbReference type="InterPro" id="IPR042095">
    <property type="entry name" value="SUMF_sf"/>
</dbReference>
<feature type="domain" description="Sulfatase-modifying factor enzyme-like" evidence="1">
    <location>
        <begin position="52"/>
        <end position="301"/>
    </location>
</feature>
<dbReference type="InterPro" id="IPR051043">
    <property type="entry name" value="Sulfatase_Mod_Factor_Kinase"/>
</dbReference>
<sequence length="383" mass="43064">MLLFPITSPAQTATAEVPGISAEKPSEGPSVKVDEGYMVPYTFRVPGTDKTVEMIPVPGGEYLMGSPESEADRRDDEGPQIKVTVDPMWVSKTEVTWGLYKEYMNLYGIFKQFESSGKRPVDDSNKVDAITAPTELYDPTFTYEYGEEPNQPAVTMTQYAAQQFTKWLSLITGNQYRLPTEAEWEYAARGGTKTAYSWGDESDDIDDYSWYFDNADEGQVDVASKKPNPFGLYDMHGNVAEWTVNAYTENGYEDFADKAPLNATDAVVWPDQPSPCVVRGGSWEMDPEDLRSAARLPSDDEEWKSEDPNFPRSPWWFTSDPARGVGFRIFRSYKPLPKEKISKFWEAQSEDVMLDVQSRLDGGRGGLGLVDPELPKVIEAMKQ</sequence>
<dbReference type="GO" id="GO:0120147">
    <property type="term" value="F:formylglycine-generating oxidase activity"/>
    <property type="evidence" value="ECO:0007669"/>
    <property type="project" value="TreeGrafter"/>
</dbReference>
<dbReference type="Proteomes" id="UP000324479">
    <property type="component" value="Unassembled WGS sequence"/>
</dbReference>
<dbReference type="RefSeq" id="WP_150076291.1">
    <property type="nucleotide sequence ID" value="NZ_VWOX01000004.1"/>
</dbReference>
<evidence type="ECO:0000259" key="1">
    <source>
        <dbReference type="Pfam" id="PF03781"/>
    </source>
</evidence>
<comment type="caution">
    <text evidence="2">The sequence shown here is derived from an EMBL/GenBank/DDBJ whole genome shotgun (WGS) entry which is preliminary data.</text>
</comment>
<dbReference type="AlphaFoldDB" id="A0A5M6DE53"/>